<sequence>MAIFSKFVGLTDFVKEITMDWLQETMLVTEEPKSISRLIFYSQIRGAYLEKQRSSTPVERHRLNQAYSDALDNFYQSDDSSFREDFLVHATESDHRPPISTPG</sequence>
<dbReference type="Proteomes" id="UP001152523">
    <property type="component" value="Unassembled WGS sequence"/>
</dbReference>
<proteinExistence type="predicted"/>
<dbReference type="AlphaFoldDB" id="A0AAV0GBJ3"/>
<organism evidence="1 2">
    <name type="scientific">Cuscuta epithymum</name>
    <dbReference type="NCBI Taxonomy" id="186058"/>
    <lineage>
        <taxon>Eukaryota</taxon>
        <taxon>Viridiplantae</taxon>
        <taxon>Streptophyta</taxon>
        <taxon>Embryophyta</taxon>
        <taxon>Tracheophyta</taxon>
        <taxon>Spermatophyta</taxon>
        <taxon>Magnoliopsida</taxon>
        <taxon>eudicotyledons</taxon>
        <taxon>Gunneridae</taxon>
        <taxon>Pentapetalae</taxon>
        <taxon>asterids</taxon>
        <taxon>lamiids</taxon>
        <taxon>Solanales</taxon>
        <taxon>Convolvulaceae</taxon>
        <taxon>Cuscuteae</taxon>
        <taxon>Cuscuta</taxon>
        <taxon>Cuscuta subgen. Cuscuta</taxon>
    </lineage>
</organism>
<protein>
    <submittedName>
        <fullName evidence="1">Uncharacterized protein</fullName>
    </submittedName>
</protein>
<reference evidence="1" key="1">
    <citation type="submission" date="2022-07" db="EMBL/GenBank/DDBJ databases">
        <authorList>
            <person name="Macas J."/>
            <person name="Novak P."/>
            <person name="Neumann P."/>
        </authorList>
    </citation>
    <scope>NUCLEOTIDE SEQUENCE</scope>
</reference>
<comment type="caution">
    <text evidence="1">The sequence shown here is derived from an EMBL/GenBank/DDBJ whole genome shotgun (WGS) entry which is preliminary data.</text>
</comment>
<keyword evidence="2" id="KW-1185">Reference proteome</keyword>
<gene>
    <name evidence="1" type="ORF">CEPIT_LOCUS42095</name>
</gene>
<dbReference type="EMBL" id="CAMAPF010001073">
    <property type="protein sequence ID" value="CAH9145276.1"/>
    <property type="molecule type" value="Genomic_DNA"/>
</dbReference>
<evidence type="ECO:0000313" key="2">
    <source>
        <dbReference type="Proteomes" id="UP001152523"/>
    </source>
</evidence>
<name>A0AAV0GBJ3_9ASTE</name>
<evidence type="ECO:0000313" key="1">
    <source>
        <dbReference type="EMBL" id="CAH9145276.1"/>
    </source>
</evidence>
<accession>A0AAV0GBJ3</accession>